<sequence>MENLFEFRCRCAGLEDAVRAGIERFDCRRTDLDVDIVTPARRGLFGLFGRRDAEFRLRIGNRLAAARIVLHRLLELAGFADELQLDINEGDNLLIIESPHNALIIGKKGLTLDSFEYLVNGIVDRYLPDGVRLRLDCGRFRQRQKENIRRLARELVEKARKTGRPVLSEPLPAEHRQIIHQMVKKFPDCTSRSQGQGVLKKVSISSLRK</sequence>
<dbReference type="GO" id="GO:0071555">
    <property type="term" value="P:cell wall organization"/>
    <property type="evidence" value="ECO:0007669"/>
    <property type="project" value="UniProtKB-KW"/>
</dbReference>
<dbReference type="SMART" id="SM00393">
    <property type="entry name" value="R3H"/>
    <property type="match status" value="1"/>
</dbReference>
<dbReference type="InterPro" id="IPR036867">
    <property type="entry name" value="R3H_dom_sf"/>
</dbReference>
<dbReference type="PANTHER" id="PTHR35800:SF1">
    <property type="entry name" value="RNA-BINDING PROTEIN KHPB"/>
    <property type="match status" value="1"/>
</dbReference>
<evidence type="ECO:0000313" key="6">
    <source>
        <dbReference type="Proteomes" id="UP000324159"/>
    </source>
</evidence>
<dbReference type="InterPro" id="IPR032782">
    <property type="entry name" value="KhpB_N"/>
</dbReference>
<keyword evidence="6" id="KW-1185">Reference proteome</keyword>
<dbReference type="PROSITE" id="PS51061">
    <property type="entry name" value="R3H"/>
    <property type="match status" value="1"/>
</dbReference>
<keyword evidence="2" id="KW-0143">Chaperone</keyword>
<dbReference type="Gene3D" id="3.30.1370.50">
    <property type="entry name" value="R3H-like domain"/>
    <property type="match status" value="1"/>
</dbReference>
<dbReference type="GO" id="GO:0003723">
    <property type="term" value="F:RNA binding"/>
    <property type="evidence" value="ECO:0007669"/>
    <property type="project" value="InterPro"/>
</dbReference>
<dbReference type="RefSeq" id="WP_148896309.1">
    <property type="nucleotide sequence ID" value="NZ_VNIB01000009.1"/>
</dbReference>
<evidence type="ECO:0000256" key="1">
    <source>
        <dbReference type="ARBA" id="ARBA00022960"/>
    </source>
</evidence>
<keyword evidence="3" id="KW-0961">Cell wall biogenesis/degradation</keyword>
<comment type="caution">
    <text evidence="5">The sequence shown here is derived from an EMBL/GenBank/DDBJ whole genome shotgun (WGS) entry which is preliminary data.</text>
</comment>
<gene>
    <name evidence="5" type="ORF">EDC39_10967</name>
</gene>
<dbReference type="InterPro" id="IPR038008">
    <property type="entry name" value="Jag_KH"/>
</dbReference>
<dbReference type="InterPro" id="IPR015946">
    <property type="entry name" value="KH_dom-like_a/b"/>
</dbReference>
<dbReference type="InterPro" id="IPR038247">
    <property type="entry name" value="Jag_N_dom_sf"/>
</dbReference>
<keyword evidence="1" id="KW-0133">Cell shape</keyword>
<reference evidence="5 6" key="1">
    <citation type="submission" date="2019-07" db="EMBL/GenBank/DDBJ databases">
        <title>Genomic Encyclopedia of Type Strains, Phase IV (KMG-IV): sequencing the most valuable type-strain genomes for metagenomic binning, comparative biology and taxonomic classification.</title>
        <authorList>
            <person name="Goeker M."/>
        </authorList>
    </citation>
    <scope>NUCLEOTIDE SEQUENCE [LARGE SCALE GENOMIC DNA]</scope>
    <source>
        <strain evidence="5 6">SS015</strain>
    </source>
</reference>
<dbReference type="OrthoDB" id="9794483at2"/>
<organism evidence="5 6">
    <name type="scientific">Geothermobacter ehrlichii</name>
    <dbReference type="NCBI Taxonomy" id="213224"/>
    <lineage>
        <taxon>Bacteria</taxon>
        <taxon>Pseudomonadati</taxon>
        <taxon>Thermodesulfobacteriota</taxon>
        <taxon>Desulfuromonadia</taxon>
        <taxon>Desulfuromonadales</taxon>
        <taxon>Geothermobacteraceae</taxon>
        <taxon>Geothermobacter</taxon>
    </lineage>
</organism>
<accession>A0A5D3WLB6</accession>
<evidence type="ECO:0000259" key="4">
    <source>
        <dbReference type="PROSITE" id="PS51061"/>
    </source>
</evidence>
<evidence type="ECO:0000256" key="3">
    <source>
        <dbReference type="ARBA" id="ARBA00023316"/>
    </source>
</evidence>
<dbReference type="Pfam" id="PF14804">
    <property type="entry name" value="Jag_N"/>
    <property type="match status" value="1"/>
</dbReference>
<proteinExistence type="predicted"/>
<dbReference type="SMART" id="SM01245">
    <property type="entry name" value="Jag_N"/>
    <property type="match status" value="1"/>
</dbReference>
<name>A0A5D3WLB6_9BACT</name>
<feature type="domain" description="R3H" evidence="4">
    <location>
        <begin position="142"/>
        <end position="208"/>
    </location>
</feature>
<protein>
    <submittedName>
        <fullName evidence="5">SpoIIIJ-associated protein</fullName>
    </submittedName>
</protein>
<dbReference type="Proteomes" id="UP000324159">
    <property type="component" value="Unassembled WGS sequence"/>
</dbReference>
<evidence type="ECO:0000256" key="2">
    <source>
        <dbReference type="ARBA" id="ARBA00023186"/>
    </source>
</evidence>
<dbReference type="AlphaFoldDB" id="A0A5D3WLB6"/>
<dbReference type="PANTHER" id="PTHR35800">
    <property type="entry name" value="PROTEIN JAG"/>
    <property type="match status" value="1"/>
</dbReference>
<dbReference type="InterPro" id="IPR001374">
    <property type="entry name" value="R3H_dom"/>
</dbReference>
<evidence type="ECO:0000313" key="5">
    <source>
        <dbReference type="EMBL" id="TYO97664.1"/>
    </source>
</evidence>
<dbReference type="CDD" id="cd02414">
    <property type="entry name" value="KH-II_Jag"/>
    <property type="match status" value="1"/>
</dbReference>
<dbReference type="EMBL" id="VNIB01000009">
    <property type="protein sequence ID" value="TYO97664.1"/>
    <property type="molecule type" value="Genomic_DNA"/>
</dbReference>
<dbReference type="GO" id="GO:0008360">
    <property type="term" value="P:regulation of cell shape"/>
    <property type="evidence" value="ECO:0007669"/>
    <property type="project" value="UniProtKB-KW"/>
</dbReference>
<dbReference type="Pfam" id="PF01424">
    <property type="entry name" value="R3H"/>
    <property type="match status" value="1"/>
</dbReference>
<dbReference type="Gene3D" id="3.30.300.20">
    <property type="match status" value="1"/>
</dbReference>
<dbReference type="InterPro" id="IPR039247">
    <property type="entry name" value="KhpB"/>
</dbReference>
<dbReference type="Gene3D" id="3.30.30.80">
    <property type="entry name" value="probable RNA-binding protein from clostridium symbiosum atcc 14940"/>
    <property type="match status" value="1"/>
</dbReference>